<dbReference type="InterPro" id="IPR036691">
    <property type="entry name" value="Endo/exonu/phosph_ase_sf"/>
</dbReference>
<dbReference type="InterPro" id="IPR005135">
    <property type="entry name" value="Endo/exonuclease/phosphatase"/>
</dbReference>
<dbReference type="RefSeq" id="WP_095045163.1">
    <property type="nucleotide sequence ID" value="NZ_LN890656.1"/>
</dbReference>
<reference evidence="2" key="1">
    <citation type="submission" date="2016-01" db="EMBL/GenBank/DDBJ databases">
        <authorList>
            <person name="Mcilroy J.S."/>
            <person name="Karst M S."/>
            <person name="Albertsen M."/>
        </authorList>
    </citation>
    <scope>NUCLEOTIDE SEQUENCE</scope>
    <source>
        <strain evidence="2">Cfx-K</strain>
    </source>
</reference>
<dbReference type="InterPro" id="IPR051916">
    <property type="entry name" value="GPI-anchor_lipid_remodeler"/>
</dbReference>
<name>A0A160T8P9_9CHLR</name>
<dbReference type="GO" id="GO:0003824">
    <property type="term" value="F:catalytic activity"/>
    <property type="evidence" value="ECO:0007669"/>
    <property type="project" value="InterPro"/>
</dbReference>
<proteinExistence type="predicted"/>
<dbReference type="Pfam" id="PF03372">
    <property type="entry name" value="Exo_endo_phos"/>
    <property type="match status" value="1"/>
</dbReference>
<dbReference type="GO" id="GO:0016020">
    <property type="term" value="C:membrane"/>
    <property type="evidence" value="ECO:0007669"/>
    <property type="project" value="GOC"/>
</dbReference>
<dbReference type="Gene3D" id="3.60.10.10">
    <property type="entry name" value="Endonuclease/exonuclease/phosphatase"/>
    <property type="match status" value="1"/>
</dbReference>
<dbReference type="SUPFAM" id="SSF56219">
    <property type="entry name" value="DNase I-like"/>
    <property type="match status" value="1"/>
</dbReference>
<dbReference type="PANTHER" id="PTHR14859">
    <property type="entry name" value="CALCOFLUOR WHITE HYPERSENSITIVE PROTEIN PRECURSOR"/>
    <property type="match status" value="1"/>
</dbReference>
<gene>
    <name evidence="2" type="ORF">CFX0092_B0264</name>
</gene>
<dbReference type="PANTHER" id="PTHR14859:SF1">
    <property type="entry name" value="PGAP2-INTERACTING PROTEIN"/>
    <property type="match status" value="1"/>
</dbReference>
<evidence type="ECO:0000313" key="2">
    <source>
        <dbReference type="EMBL" id="CUS05798.1"/>
    </source>
</evidence>
<dbReference type="Proteomes" id="UP000215027">
    <property type="component" value="Chromosome II"/>
</dbReference>
<sequence length="253" mass="27814">MSLTILSANLLNPLFNTIRVDHRAWLTRLEALAGLVESQAADVVLCQEVGRSRELRVDEWLAGRLGLTAVYERANGRAQGRWGREEGVAILSRYPLSSPVSTLLGGGLWRRPALGAVVAAPWGELAVYTAHLSLRPWRNRRQPGRLRDWVAATAGGRPAIIGGDFNAAAHAPGMAALAGPWRDVWRATHPTVEGFSHELTLFGRVARRRRIDYLFLRAGDPELRIAYCDYHTTAPPFADHRAVVGRFEAGAGE</sequence>
<dbReference type="GO" id="GO:0006506">
    <property type="term" value="P:GPI anchor biosynthetic process"/>
    <property type="evidence" value="ECO:0007669"/>
    <property type="project" value="TreeGrafter"/>
</dbReference>
<dbReference type="EMBL" id="LN890656">
    <property type="protein sequence ID" value="CUS05798.1"/>
    <property type="molecule type" value="Genomic_DNA"/>
</dbReference>
<organism evidence="2 3">
    <name type="scientific">Candidatus Promineifilum breve</name>
    <dbReference type="NCBI Taxonomy" id="1806508"/>
    <lineage>
        <taxon>Bacteria</taxon>
        <taxon>Bacillati</taxon>
        <taxon>Chloroflexota</taxon>
        <taxon>Ardenticatenia</taxon>
        <taxon>Candidatus Promineifilales</taxon>
        <taxon>Candidatus Promineifilaceae</taxon>
        <taxon>Candidatus Promineifilum</taxon>
    </lineage>
</organism>
<accession>A0A160T8P9</accession>
<dbReference type="OrthoDB" id="5447300at2"/>
<feature type="domain" description="Endonuclease/exonuclease/phosphatase" evidence="1">
    <location>
        <begin position="8"/>
        <end position="218"/>
    </location>
</feature>
<protein>
    <recommendedName>
        <fullName evidence="1">Endonuclease/exonuclease/phosphatase domain-containing protein</fullName>
    </recommendedName>
</protein>
<dbReference type="AlphaFoldDB" id="A0A160T8P9"/>
<evidence type="ECO:0000313" key="3">
    <source>
        <dbReference type="Proteomes" id="UP000215027"/>
    </source>
</evidence>
<keyword evidence="3" id="KW-1185">Reference proteome</keyword>
<evidence type="ECO:0000259" key="1">
    <source>
        <dbReference type="Pfam" id="PF03372"/>
    </source>
</evidence>
<dbReference type="KEGG" id="pbf:CFX0092_B0264"/>